<evidence type="ECO:0000313" key="2">
    <source>
        <dbReference type="EMBL" id="KXZ58472.1"/>
    </source>
</evidence>
<reference evidence="2 3" key="1">
    <citation type="submission" date="2016-01" db="EMBL/GenBank/DDBJ databases">
        <title>Use of Whole Genome Sequencing to ascertain that Brevibacterium massiliense (Roux, Raoult 2009) is a later heterotypic synonym of Brevibacterium ravenspurgense (Mages 2008).</title>
        <authorList>
            <person name="Bernier A.-M."/>
            <person name="Burdz T."/>
            <person name="Huynh C."/>
            <person name="Pachecho A.L."/>
            <person name="Wiebe D."/>
            <person name="Bonner C."/>
            <person name="Bernard K."/>
        </authorList>
    </citation>
    <scope>NUCLEOTIDE SEQUENCE [LARGE SCALE GENOMIC DNA]</scope>
    <source>
        <strain evidence="2 3">CCUG56047</strain>
    </source>
</reference>
<keyword evidence="3" id="KW-1185">Reference proteome</keyword>
<name>A0A150H8Q2_9MICO</name>
<dbReference type="PANTHER" id="PTHR35004">
    <property type="entry name" value="TRANSPOSASE RV3428C-RELATED"/>
    <property type="match status" value="1"/>
</dbReference>
<dbReference type="RefSeq" id="WP_082791079.1">
    <property type="nucleotide sequence ID" value="NZ_LQQC01000010.1"/>
</dbReference>
<sequence>MVHSNAALTPRHRLKVAKLVVEHGVPIAEVAARFQCSWPTVKRWVERYRNGEGMQDRSSRPRTSPNKTTSKVVKRIVSLRLRKRIGPAQLAVLCGVAPSTAHQVLTRCRLNRLSYLDRATGEVVRRYEHDQPGDLLHVDVTKFGKIPDGGGWRFVGKAQGFLNRAKTEGKPQDRSRHSALGYCFVHTVVDDHSRVAYAEIHDDEKAVTAAGVLRRATAWFADRNVHVKRVISDNGSCYRSTLWQQTCAELGITPKWTRPYRPQTNGKIERFHRTLTDGWAYARCYQSENERNDALGKWLHDYNHHRPHSACGGQPPITRLTNLPDQYT</sequence>
<dbReference type="InterPro" id="IPR055247">
    <property type="entry name" value="InsJ-like_HTH"/>
</dbReference>
<dbReference type="Proteomes" id="UP000243589">
    <property type="component" value="Unassembled WGS sequence"/>
</dbReference>
<feature type="domain" description="Integrase catalytic" evidence="1">
    <location>
        <begin position="128"/>
        <end position="324"/>
    </location>
</feature>
<dbReference type="InterPro" id="IPR047656">
    <property type="entry name" value="IS481-like_transpos"/>
</dbReference>
<dbReference type="SUPFAM" id="SSF53098">
    <property type="entry name" value="Ribonuclease H-like"/>
    <property type="match status" value="1"/>
</dbReference>
<dbReference type="SUPFAM" id="SSF46689">
    <property type="entry name" value="Homeodomain-like"/>
    <property type="match status" value="1"/>
</dbReference>
<protein>
    <submittedName>
        <fullName evidence="2">IS2 transposase TnpB</fullName>
    </submittedName>
</protein>
<dbReference type="InterPro" id="IPR012337">
    <property type="entry name" value="RNaseH-like_sf"/>
</dbReference>
<dbReference type="InterPro" id="IPR009057">
    <property type="entry name" value="Homeodomain-like_sf"/>
</dbReference>
<comment type="caution">
    <text evidence="2">The sequence shown here is derived from an EMBL/GenBank/DDBJ whole genome shotgun (WGS) entry which is preliminary data.</text>
</comment>
<evidence type="ECO:0000313" key="3">
    <source>
        <dbReference type="Proteomes" id="UP000243589"/>
    </source>
</evidence>
<dbReference type="InterPro" id="IPR036397">
    <property type="entry name" value="RNaseH_sf"/>
</dbReference>
<dbReference type="NCBIfam" id="NF033577">
    <property type="entry name" value="transpos_IS481"/>
    <property type="match status" value="1"/>
</dbReference>
<dbReference type="EMBL" id="LQQC01000010">
    <property type="protein sequence ID" value="KXZ58472.1"/>
    <property type="molecule type" value="Genomic_DNA"/>
</dbReference>
<organism evidence="2 3">
    <name type="scientific">Brevibacterium ravenspurgense</name>
    <dbReference type="NCBI Taxonomy" id="479117"/>
    <lineage>
        <taxon>Bacteria</taxon>
        <taxon>Bacillati</taxon>
        <taxon>Actinomycetota</taxon>
        <taxon>Actinomycetes</taxon>
        <taxon>Micrococcales</taxon>
        <taxon>Brevibacteriaceae</taxon>
        <taxon>Brevibacterium</taxon>
    </lineage>
</organism>
<dbReference type="InterPro" id="IPR001584">
    <property type="entry name" value="Integrase_cat-core"/>
</dbReference>
<gene>
    <name evidence="2" type="ORF">Bravens_01521</name>
</gene>
<dbReference type="GO" id="GO:0015074">
    <property type="term" value="P:DNA integration"/>
    <property type="evidence" value="ECO:0007669"/>
    <property type="project" value="InterPro"/>
</dbReference>
<dbReference type="AlphaFoldDB" id="A0A150H8Q2"/>
<dbReference type="Pfam" id="PF13683">
    <property type="entry name" value="rve_3"/>
    <property type="match status" value="1"/>
</dbReference>
<dbReference type="PANTHER" id="PTHR35004:SF6">
    <property type="entry name" value="TRANSPOSASE"/>
    <property type="match status" value="1"/>
</dbReference>
<dbReference type="GO" id="GO:0003676">
    <property type="term" value="F:nucleic acid binding"/>
    <property type="evidence" value="ECO:0007669"/>
    <property type="project" value="InterPro"/>
</dbReference>
<evidence type="ECO:0000259" key="1">
    <source>
        <dbReference type="PROSITE" id="PS50994"/>
    </source>
</evidence>
<accession>A0A150H8Q2</accession>
<proteinExistence type="predicted"/>
<dbReference type="Gene3D" id="3.30.420.10">
    <property type="entry name" value="Ribonuclease H-like superfamily/Ribonuclease H"/>
    <property type="match status" value="1"/>
</dbReference>
<dbReference type="Pfam" id="PF13518">
    <property type="entry name" value="HTH_28"/>
    <property type="match status" value="1"/>
</dbReference>
<dbReference type="PATRIC" id="fig|479117.4.peg.1507"/>
<dbReference type="PROSITE" id="PS50994">
    <property type="entry name" value="INTEGRASE"/>
    <property type="match status" value="1"/>
</dbReference>